<dbReference type="CDD" id="cd18032">
    <property type="entry name" value="DEXHc_RE_I_III_res"/>
    <property type="match status" value="1"/>
</dbReference>
<feature type="region of interest" description="Disordered" evidence="1">
    <location>
        <begin position="252"/>
        <end position="336"/>
    </location>
</feature>
<evidence type="ECO:0000259" key="2">
    <source>
        <dbReference type="PROSITE" id="PS51192"/>
    </source>
</evidence>
<feature type="compositionally biased region" description="Basic and acidic residues" evidence="1">
    <location>
        <begin position="260"/>
        <end position="280"/>
    </location>
</feature>
<dbReference type="RefSeq" id="WP_006745913.1">
    <property type="nucleotide sequence ID" value="NZ_CP007029.1"/>
</dbReference>
<dbReference type="Pfam" id="PF00271">
    <property type="entry name" value="Helicase_C"/>
    <property type="match status" value="1"/>
</dbReference>
<dbReference type="PROSITE" id="PS51192">
    <property type="entry name" value="HELICASE_ATP_BIND_1"/>
    <property type="match status" value="1"/>
</dbReference>
<dbReference type="InterPro" id="IPR029063">
    <property type="entry name" value="SAM-dependent_MTases_sf"/>
</dbReference>
<dbReference type="PROSITE" id="PS51194">
    <property type="entry name" value="HELICASE_CTER"/>
    <property type="match status" value="1"/>
</dbReference>
<dbReference type="InterPro" id="IPR027417">
    <property type="entry name" value="P-loop_NTPase"/>
</dbReference>
<dbReference type="InterPro" id="IPR001650">
    <property type="entry name" value="Helicase_C-like"/>
</dbReference>
<dbReference type="SMART" id="SM00490">
    <property type="entry name" value="HELICc"/>
    <property type="match status" value="1"/>
</dbReference>
<dbReference type="InterPro" id="IPR036286">
    <property type="entry name" value="LexA/Signal_pep-like_sf"/>
</dbReference>
<name>W0DFP5_9GAMM</name>
<evidence type="ECO:0000313" key="5">
    <source>
        <dbReference type="Proteomes" id="UP000005289"/>
    </source>
</evidence>
<dbReference type="SUPFAM" id="SSF52540">
    <property type="entry name" value="P-loop containing nucleoside triphosphate hydrolases"/>
    <property type="match status" value="1"/>
</dbReference>
<feature type="region of interest" description="Disordered" evidence="1">
    <location>
        <begin position="461"/>
        <end position="481"/>
    </location>
</feature>
<evidence type="ECO:0000313" key="4">
    <source>
        <dbReference type="EMBL" id="AHE97474.1"/>
    </source>
</evidence>
<dbReference type="KEGG" id="tti:THITH_03435"/>
<dbReference type="Gene3D" id="3.30.870.10">
    <property type="entry name" value="Endonuclease Chain A"/>
    <property type="match status" value="1"/>
</dbReference>
<keyword evidence="4" id="KW-0378">Hydrolase</keyword>
<dbReference type="STRING" id="713585.THITH_03435"/>
<dbReference type="InterPro" id="IPR015927">
    <property type="entry name" value="Peptidase_S24_S26A/B/C"/>
</dbReference>
<dbReference type="InterPro" id="IPR041698">
    <property type="entry name" value="Methyltransf_25"/>
</dbReference>
<keyword evidence="4" id="KW-0347">Helicase</keyword>
<dbReference type="GO" id="GO:0016787">
    <property type="term" value="F:hydrolase activity"/>
    <property type="evidence" value="ECO:0007669"/>
    <property type="project" value="InterPro"/>
</dbReference>
<dbReference type="GO" id="GO:0003677">
    <property type="term" value="F:DNA binding"/>
    <property type="evidence" value="ECO:0007669"/>
    <property type="project" value="InterPro"/>
</dbReference>
<dbReference type="CDD" id="cd06529">
    <property type="entry name" value="S24_LexA-like"/>
    <property type="match status" value="1"/>
</dbReference>
<reference evidence="4 5" key="1">
    <citation type="submission" date="2013-12" db="EMBL/GenBank/DDBJ databases">
        <authorList>
            <consortium name="DOE Joint Genome Institute"/>
            <person name="Muyzer G."/>
            <person name="Huntemann M."/>
            <person name="Han J."/>
            <person name="Chen A."/>
            <person name="Kyrpides N."/>
            <person name="Mavromatis K."/>
            <person name="Markowitz V."/>
            <person name="Palaniappan K."/>
            <person name="Ivanova N."/>
            <person name="Schaumberg A."/>
            <person name="Pati A."/>
            <person name="Liolios K."/>
            <person name="Nordberg H.P."/>
            <person name="Cantor M.N."/>
            <person name="Hua S.X."/>
            <person name="Woyke T."/>
        </authorList>
    </citation>
    <scope>NUCLEOTIDE SEQUENCE [LARGE SCALE GENOMIC DNA]</scope>
    <source>
        <strain evidence="4 5">ARh 1</strain>
    </source>
</reference>
<feature type="domain" description="Helicase C-terminal" evidence="3">
    <location>
        <begin position="697"/>
        <end position="839"/>
    </location>
</feature>
<dbReference type="PANTHER" id="PTHR47396:SF1">
    <property type="entry name" value="ATP-DEPENDENT HELICASE IRC3-RELATED"/>
    <property type="match status" value="1"/>
</dbReference>
<keyword evidence="4" id="KW-0547">Nucleotide-binding</keyword>
<dbReference type="HOGENOM" id="CLU_005588_0_0_6"/>
<dbReference type="Pfam" id="PF04851">
    <property type="entry name" value="ResIII"/>
    <property type="match status" value="1"/>
</dbReference>
<evidence type="ECO:0000259" key="3">
    <source>
        <dbReference type="PROSITE" id="PS51194"/>
    </source>
</evidence>
<protein>
    <submittedName>
        <fullName evidence="4">DEAD/DEAH box helicase</fullName>
    </submittedName>
</protein>
<dbReference type="GO" id="GO:0005524">
    <property type="term" value="F:ATP binding"/>
    <property type="evidence" value="ECO:0007669"/>
    <property type="project" value="InterPro"/>
</dbReference>
<proteinExistence type="predicted"/>
<accession>W0DFP5</accession>
<dbReference type="InterPro" id="IPR014001">
    <property type="entry name" value="Helicase_ATP-bd"/>
</dbReference>
<dbReference type="PANTHER" id="PTHR47396">
    <property type="entry name" value="TYPE I RESTRICTION ENZYME ECOKI R PROTEIN"/>
    <property type="match status" value="1"/>
</dbReference>
<dbReference type="Pfam" id="PF13649">
    <property type="entry name" value="Methyltransf_25"/>
    <property type="match status" value="1"/>
</dbReference>
<organism evidence="4 5">
    <name type="scientific">Thioalkalivibrio paradoxus ARh 1</name>
    <dbReference type="NCBI Taxonomy" id="713585"/>
    <lineage>
        <taxon>Bacteria</taxon>
        <taxon>Pseudomonadati</taxon>
        <taxon>Pseudomonadota</taxon>
        <taxon>Gammaproteobacteria</taxon>
        <taxon>Chromatiales</taxon>
        <taxon>Ectothiorhodospiraceae</taxon>
        <taxon>Thioalkalivibrio</taxon>
    </lineage>
</organism>
<dbReference type="Pfam" id="PF13091">
    <property type="entry name" value="PLDc_2"/>
    <property type="match status" value="1"/>
</dbReference>
<dbReference type="SUPFAM" id="SSF51306">
    <property type="entry name" value="LexA/Signal peptidase"/>
    <property type="match status" value="1"/>
</dbReference>
<keyword evidence="4" id="KW-0067">ATP-binding</keyword>
<evidence type="ECO:0000256" key="1">
    <source>
        <dbReference type="SAM" id="MobiDB-lite"/>
    </source>
</evidence>
<dbReference type="InterPro" id="IPR006935">
    <property type="entry name" value="Helicase/UvrB_N"/>
</dbReference>
<gene>
    <name evidence="4" type="ORF">THITH_03435</name>
</gene>
<dbReference type="CDD" id="cd02440">
    <property type="entry name" value="AdoMet_MTases"/>
    <property type="match status" value="1"/>
</dbReference>
<dbReference type="Proteomes" id="UP000005289">
    <property type="component" value="Chromosome"/>
</dbReference>
<dbReference type="Gene3D" id="2.10.109.10">
    <property type="entry name" value="Umud Fragment, subunit A"/>
    <property type="match status" value="1"/>
</dbReference>
<dbReference type="InterPro" id="IPR039418">
    <property type="entry name" value="LexA-like"/>
</dbReference>
<dbReference type="EMBL" id="CP007029">
    <property type="protein sequence ID" value="AHE97474.1"/>
    <property type="molecule type" value="Genomic_DNA"/>
</dbReference>
<dbReference type="CDD" id="cd18799">
    <property type="entry name" value="SF2_C_EcoAI-like"/>
    <property type="match status" value="1"/>
</dbReference>
<keyword evidence="5" id="KW-1185">Reference proteome</keyword>
<sequence length="1550" mass="174287">MTDTVGYYDRNAARYVADTVGVDLSALRERFLAEIPAGGFILDAGCGSGRDSLAFLQQGYRVRAFDAAPEIARLAAERIGQPVQVQRFDELDEHAAYDGIWACASLLHLPAAELRNALQRLWAALKPDGVLYLSLKHGDGERVDAEGRHFTDATETRLPHWLAALQEIAAIDCWLTPDERLDHSETWLNALVRRETAPAARLVTGDPTNPFQTQLCDAIAHADEIDFAVSFVKVTGLRMLLPDLQAALSPDRAQTPNILERPRNHETRRCERSAATHAEPDTSTPHGSPRRSAPRDDSGGVRTSLRGGIADVAVQPPPGSHRASGPRDDPPTRPPARIRIVTSDYLDVTDPEALRLLMLLQEQGAQVRVFRAAATSFHLKAYLFARFGANHQLRGTAFIGSSNISRQALTDGLEWNYRVEYPGDDGFLEARARFEEIFRDPRTIPLTDDWIDAYEKRRVPPPRAIAPGSQETEPPPKPTPIQSEALAALEATRRDGYRRGLVVLATGLGKTWLAAFDAEHMGARRVLFVAHREEILNQAADTFARIRTRARIGFYMGQTRDAQVDVLCASVQTLGKSTHLERFPPDHFDYIVIDEFHHAAAPTYRSLLGHFDPRFLLGLTATPDRTDQSDILSLCDDNLVFTRDLFAGIEAGLLAPFHYYGIWDESVDYREIPWRNGRFDPEQLSNKLATLARARHALKQWRQRSQQRTLAFCVSIRHAEFMAAQFQREGIATAAVYGGSSLSRGEALQRLTDGRLQVIFSVDLFSEGVDLPTIDTILMLRPTESKILFLQQLGRGLRRAERKEKLVVLDFVGNHRIFLDRVRLLLSFARTHVDLARFLDDPKPPELPAGCWLNFDLEAIDLLRTLMPRGPSEVQRAYREFVLTRDRRPTIGEFYRMGYAPSVLRNTYLGWFDFVASEGHLSEAEKFCLENGRGWFRELETTDMNKSYKMIMLEALIEADALTTGLELETLAQRSYATLDRSPDLRRDLDCVQDFPDPRNPDPRKWLAYWNRNPVDKWCRLRRDGRAFFRREQNRLVPALPVPQEFSDTFVEMTRELVDYRLAQYRRRLQGDATGEAFHCKLLWNQRDPILKLPARRTHAIVPEGETDVTLPNGEVWTFRLMKEFCNVARPAGTDRNKLPDLMRRWFGLSAGRPGTAFQVRFFRSPDGWQIEAVGQILEFPAVGMVPAYASLRAAAGALLESMAVASPPEQVALPIGGHADNLFALRATGDSMAGGTDPIRDGDWVVFRHARAIRLKELEGKVALLQTEFDGEVGLQIKRVVRKDGSWLLESDNPAHPPLETTGRNVPIATVVRHFRPEDLAPPVGTMLDAQQLNERFGITAPPSTGRVRGHLWIVLGDDARMENPDRLRLAWYDRRPGETAFVLAPDAGETAWRYCGVAKLSEPPALWALPEVDFRTWRAFGTGHGASRELTPQAEERARNLVADVVTQTDDGHWLELDGKRCRIVGEAPRGGLRVDGGDGGFAERTVSLQDIGWALIAAEDVRLNGGVLDERRVNRLRYLEGTPKGSTRWVDTQWALLLVRLFTQRAS</sequence>
<dbReference type="SUPFAM" id="SSF53335">
    <property type="entry name" value="S-adenosyl-L-methionine-dependent methyltransferases"/>
    <property type="match status" value="1"/>
</dbReference>
<dbReference type="GO" id="GO:0004386">
    <property type="term" value="F:helicase activity"/>
    <property type="evidence" value="ECO:0007669"/>
    <property type="project" value="UniProtKB-KW"/>
</dbReference>
<dbReference type="Gene3D" id="3.40.50.150">
    <property type="entry name" value="Vaccinia Virus protein VP39"/>
    <property type="match status" value="1"/>
</dbReference>
<dbReference type="InterPro" id="IPR025202">
    <property type="entry name" value="PLD-like_dom"/>
</dbReference>
<dbReference type="SMART" id="SM00487">
    <property type="entry name" value="DEXDc"/>
    <property type="match status" value="1"/>
</dbReference>
<dbReference type="Gene3D" id="3.40.50.300">
    <property type="entry name" value="P-loop containing nucleotide triphosphate hydrolases"/>
    <property type="match status" value="2"/>
</dbReference>
<dbReference type="Pfam" id="PF00717">
    <property type="entry name" value="Peptidase_S24"/>
    <property type="match status" value="1"/>
</dbReference>
<dbReference type="GO" id="GO:0005829">
    <property type="term" value="C:cytosol"/>
    <property type="evidence" value="ECO:0007669"/>
    <property type="project" value="TreeGrafter"/>
</dbReference>
<feature type="domain" description="Helicase ATP-binding" evidence="2">
    <location>
        <begin position="491"/>
        <end position="641"/>
    </location>
</feature>
<dbReference type="InterPro" id="IPR050742">
    <property type="entry name" value="Helicase_Restrict-Modif_Enz"/>
</dbReference>